<dbReference type="AlphaFoldDB" id="A0AAD4H037"/>
<dbReference type="Proteomes" id="UP001194746">
    <property type="component" value="Unassembled WGS sequence"/>
</dbReference>
<dbReference type="InterPro" id="IPR048748">
    <property type="entry name" value="SLS1_KH2"/>
</dbReference>
<dbReference type="EMBL" id="VCAU01000001">
    <property type="protein sequence ID" value="KAF9895375.1"/>
    <property type="molecule type" value="Genomic_DNA"/>
</dbReference>
<dbReference type="InterPro" id="IPR048400">
    <property type="entry name" value="SLS1_N"/>
</dbReference>
<feature type="domain" description="SLS1 C-terminal" evidence="4">
    <location>
        <begin position="417"/>
        <end position="759"/>
    </location>
</feature>
<evidence type="ECO:0000259" key="2">
    <source>
        <dbReference type="Pfam" id="PF20776"/>
    </source>
</evidence>
<gene>
    <name evidence="5" type="ORF">FE257_000280</name>
</gene>
<accession>A0AAD4H037</accession>
<evidence type="ECO:0000259" key="4">
    <source>
        <dbReference type="Pfam" id="PF20778"/>
    </source>
</evidence>
<dbReference type="Pfam" id="PF20776">
    <property type="entry name" value="SLS1_N"/>
    <property type="match status" value="1"/>
</dbReference>
<comment type="caution">
    <text evidence="5">The sequence shown here is derived from an EMBL/GenBank/DDBJ whole genome shotgun (WGS) entry which is preliminary data.</text>
</comment>
<organism evidence="5 6">
    <name type="scientific">Aspergillus nanangensis</name>
    <dbReference type="NCBI Taxonomy" id="2582783"/>
    <lineage>
        <taxon>Eukaryota</taxon>
        <taxon>Fungi</taxon>
        <taxon>Dikarya</taxon>
        <taxon>Ascomycota</taxon>
        <taxon>Pezizomycotina</taxon>
        <taxon>Eurotiomycetes</taxon>
        <taxon>Eurotiomycetidae</taxon>
        <taxon>Eurotiales</taxon>
        <taxon>Aspergillaceae</taxon>
        <taxon>Aspergillus</taxon>
        <taxon>Aspergillus subgen. Circumdati</taxon>
    </lineage>
</organism>
<feature type="region of interest" description="Disordered" evidence="1">
    <location>
        <begin position="41"/>
        <end position="74"/>
    </location>
</feature>
<proteinExistence type="predicted"/>
<evidence type="ECO:0000313" key="5">
    <source>
        <dbReference type="EMBL" id="KAF9895375.1"/>
    </source>
</evidence>
<sequence>MLSRSSQTVAGLLTTQVRRSCAKCTRQPTLRQCDVLARFQHTENNPEPSESRPSRYKRKPKRRPGFKKENHKRVPIGVTALGEPGEVVVVSNPRRRRNLPVNSPEISNEDVDKNALPFMLNELEDNEDILDSSAVNERIESFCAPSLPRSKLALNDWDDLRTRLQLSFTTQQLLDYLSEFADNGLTKAEARISQGKSDPAEWRPGTSSFLETGPVSPGGVADRIASSQHLTGKQLLSEKILRDCWHLGVIDEVGQLDIRLPSHSLTLLLSSKHFSFEELASLHEASIDVTTSLGLVRVTGRQYACESIRDIVYDALTRIREEEFVLYSADDVRFKKSNPIFNAEFLSWVSQTYGVAFEQDVGRPKKIFYLAENKQDADNARRTLNLASYEASSPPIPFSTYLPASESVNVHDVVSEESLSWFDRQKAWFRWAMPSSQTAETMPEGTPLFDNHQTRLSDELLKLLRQASPTYANEGSTAEVHESVTAAVGRSLFLRKPSFQDAGVSASQLGRMSLPRAFATDIPQVTPFLRMLTPHLPEEPQRPHRIRLVPSAIHSRVFPQLEVEVAVQGASRDFIDSGSEIVMRNAKAIISESNVDYLLPESGLDLRFSRKLTRDLSDKFMEIANLETLHSTLKDLFSKCLSNEHEVPLPAFTQISLPNSLLGHTDGAQDVSTGYTTGDYMFLPVNDIRGTRIHRYDYKGQQLNYAFYESGPFTALRTTDLFLDLDLTDKSLSSAAEPNSSEEPVQREFNSFYTTACSLSFELDKVRRTL</sequence>
<dbReference type="Pfam" id="PF20778">
    <property type="entry name" value="SLS1_C"/>
    <property type="match status" value="1"/>
</dbReference>
<keyword evidence="6" id="KW-1185">Reference proteome</keyword>
<feature type="domain" description="SLS1 N-terminal" evidence="2">
    <location>
        <begin position="130"/>
        <end position="249"/>
    </location>
</feature>
<evidence type="ECO:0000259" key="3">
    <source>
        <dbReference type="Pfam" id="PF20777"/>
    </source>
</evidence>
<evidence type="ECO:0008006" key="7">
    <source>
        <dbReference type="Google" id="ProtNLM"/>
    </source>
</evidence>
<name>A0AAD4H037_ASPNN</name>
<reference evidence="5" key="1">
    <citation type="journal article" date="2019" name="Beilstein J. Org. Chem.">
        <title>Nanangenines: drimane sesquiterpenoids as the dominant metabolite cohort of a novel Australian fungus, Aspergillus nanangensis.</title>
        <authorList>
            <person name="Lacey H.J."/>
            <person name="Gilchrist C.L.M."/>
            <person name="Crombie A."/>
            <person name="Kalaitzis J.A."/>
            <person name="Vuong D."/>
            <person name="Rutledge P.J."/>
            <person name="Turner P."/>
            <person name="Pitt J.I."/>
            <person name="Lacey E."/>
            <person name="Chooi Y.H."/>
            <person name="Piggott A.M."/>
        </authorList>
    </citation>
    <scope>NUCLEOTIDE SEQUENCE</scope>
    <source>
        <strain evidence="5">MST-FP2251</strain>
    </source>
</reference>
<reference evidence="5" key="2">
    <citation type="submission" date="2020-02" db="EMBL/GenBank/DDBJ databases">
        <authorList>
            <person name="Gilchrist C.L.M."/>
            <person name="Chooi Y.-H."/>
        </authorList>
    </citation>
    <scope>NUCLEOTIDE SEQUENCE</scope>
    <source>
        <strain evidence="5">MST-FP2251</strain>
    </source>
</reference>
<evidence type="ECO:0000313" key="6">
    <source>
        <dbReference type="Proteomes" id="UP001194746"/>
    </source>
</evidence>
<evidence type="ECO:0000256" key="1">
    <source>
        <dbReference type="SAM" id="MobiDB-lite"/>
    </source>
</evidence>
<protein>
    <recommendedName>
        <fullName evidence="7">Mitochondrial inner-membrane-bound regulator-domain-containing protein</fullName>
    </recommendedName>
</protein>
<dbReference type="Pfam" id="PF20777">
    <property type="entry name" value="KH_SLS1_2"/>
    <property type="match status" value="1"/>
</dbReference>
<feature type="domain" description="SLS1 second KH" evidence="3">
    <location>
        <begin position="340"/>
        <end position="387"/>
    </location>
</feature>
<dbReference type="InterPro" id="IPR048401">
    <property type="entry name" value="SLS1_C"/>
</dbReference>
<feature type="compositionally biased region" description="Basic residues" evidence="1">
    <location>
        <begin position="54"/>
        <end position="74"/>
    </location>
</feature>